<comment type="caution">
    <text evidence="12">Lacks conserved residue(s) required for the propagation of feature annotation.</text>
</comment>
<comment type="subunit">
    <text evidence="12">Monomer. Probably contacts ribosomal proteins L1, L5, L33 and S7, the 16S and 23S rRNA and the P-site containing tRNA(fMet).</text>
</comment>
<name>A0A9D1H055_9ACTN</name>
<dbReference type="FunFam" id="3.40.50.300:FF:000183">
    <property type="entry name" value="ABC transporter ATP-binding protein yjjK"/>
    <property type="match status" value="1"/>
</dbReference>
<keyword evidence="5 12" id="KW-0677">Repeat</keyword>
<dbReference type="GO" id="GO:0006412">
    <property type="term" value="P:translation"/>
    <property type="evidence" value="ECO:0007669"/>
    <property type="project" value="UniProtKB-KW"/>
</dbReference>
<feature type="domain" description="ABC transporter" evidence="14">
    <location>
        <begin position="6"/>
        <end position="258"/>
    </location>
</feature>
<gene>
    <name evidence="12 15" type="primary">ettA</name>
    <name evidence="15" type="ORF">IAA98_15605</name>
</gene>
<evidence type="ECO:0000313" key="15">
    <source>
        <dbReference type="EMBL" id="HIT77003.1"/>
    </source>
</evidence>
<comment type="domain">
    <text evidence="12">The arm domain is inserted in the first ABC transporter domain. Probably contacts ribosomal protein L1.</text>
</comment>
<comment type="function">
    <text evidence="12">A translation factor that gates the progression of the 70S ribosomal initiation complex (IC, containing tRNA(fMet) in the P-site) into the translation elongation cycle by using a mechanism sensitive to the ATP/ADP ratio. Binds to the 70S ribosome E-site where it modulates the state of the translating ribosome during subunit translocation. ATP hydrolysis probably frees it from the ribosome, which can enter the elongation phase.</text>
</comment>
<evidence type="ECO:0000256" key="11">
    <source>
        <dbReference type="ARBA" id="ARBA00022917"/>
    </source>
</evidence>
<evidence type="ECO:0000256" key="12">
    <source>
        <dbReference type="HAMAP-Rule" id="MF_00847"/>
    </source>
</evidence>
<keyword evidence="4 12" id="KW-0699">rRNA-binding</keyword>
<dbReference type="EMBL" id="DVLP01000448">
    <property type="protein sequence ID" value="HIT77003.1"/>
    <property type="molecule type" value="Genomic_DNA"/>
</dbReference>
<evidence type="ECO:0000259" key="14">
    <source>
        <dbReference type="PROSITE" id="PS50893"/>
    </source>
</evidence>
<feature type="domain" description="ABC transporter" evidence="14">
    <location>
        <begin position="324"/>
        <end position="541"/>
    </location>
</feature>
<keyword evidence="8 12" id="KW-0067">ATP-binding</keyword>
<dbReference type="PROSITE" id="PS50893">
    <property type="entry name" value="ABC_TRANSPORTER_2"/>
    <property type="match status" value="2"/>
</dbReference>
<protein>
    <recommendedName>
        <fullName evidence="12">Energy-dependent translational throttle protein EttA</fullName>
        <ecNumber evidence="12">3.6.1.-</ecNumber>
    </recommendedName>
    <alternativeName>
        <fullName evidence="12">Translational regulatory factor EttA</fullName>
    </alternativeName>
</protein>
<dbReference type="AlphaFoldDB" id="A0A9D1H055"/>
<dbReference type="InterPro" id="IPR032781">
    <property type="entry name" value="ABC_tran_Xtn"/>
</dbReference>
<organism evidence="15 16">
    <name type="scientific">Candidatus Avipropionibacterium avicola</name>
    <dbReference type="NCBI Taxonomy" id="2840701"/>
    <lineage>
        <taxon>Bacteria</taxon>
        <taxon>Bacillati</taxon>
        <taxon>Actinomycetota</taxon>
        <taxon>Actinomycetes</taxon>
        <taxon>Propionibacteriales</taxon>
        <taxon>Propionibacteriaceae</taxon>
        <taxon>Propionibacteriaceae incertae sedis</taxon>
        <taxon>Candidatus Avipropionibacterium</taxon>
    </lineage>
</organism>
<dbReference type="HAMAP" id="MF_00847">
    <property type="entry name" value="EttA"/>
    <property type="match status" value="1"/>
</dbReference>
<feature type="binding site" evidence="12">
    <location>
        <begin position="38"/>
        <end position="45"/>
    </location>
    <ligand>
        <name>ATP</name>
        <dbReference type="ChEBI" id="CHEBI:30616"/>
        <label>1</label>
    </ligand>
</feature>
<reference evidence="15" key="2">
    <citation type="journal article" date="2021" name="PeerJ">
        <title>Extensive microbial diversity within the chicken gut microbiome revealed by metagenomics and culture.</title>
        <authorList>
            <person name="Gilroy R."/>
            <person name="Ravi A."/>
            <person name="Getino M."/>
            <person name="Pursley I."/>
            <person name="Horton D.L."/>
            <person name="Alikhan N.F."/>
            <person name="Baker D."/>
            <person name="Gharbi K."/>
            <person name="Hall N."/>
            <person name="Watson M."/>
            <person name="Adriaenssens E.M."/>
            <person name="Foster-Nyarko E."/>
            <person name="Jarju S."/>
            <person name="Secka A."/>
            <person name="Antonio M."/>
            <person name="Oren A."/>
            <person name="Chaudhuri R.R."/>
            <person name="La Ragione R."/>
            <person name="Hildebrand F."/>
            <person name="Pallen M.J."/>
        </authorList>
    </citation>
    <scope>NUCLEOTIDE SEQUENCE</scope>
    <source>
        <strain evidence="15">ChiGjej1B1-24693</strain>
    </source>
</reference>
<evidence type="ECO:0000256" key="1">
    <source>
        <dbReference type="ARBA" id="ARBA00005868"/>
    </source>
</evidence>
<evidence type="ECO:0000256" key="5">
    <source>
        <dbReference type="ARBA" id="ARBA00022737"/>
    </source>
</evidence>
<dbReference type="GO" id="GO:0005524">
    <property type="term" value="F:ATP binding"/>
    <property type="evidence" value="ECO:0007669"/>
    <property type="project" value="UniProtKB-UniRule"/>
</dbReference>
<evidence type="ECO:0000256" key="13">
    <source>
        <dbReference type="SAM" id="Coils"/>
    </source>
</evidence>
<dbReference type="Proteomes" id="UP000886842">
    <property type="component" value="Unassembled WGS sequence"/>
</dbReference>
<dbReference type="InterPro" id="IPR003593">
    <property type="entry name" value="AAA+_ATPase"/>
</dbReference>
<evidence type="ECO:0000256" key="2">
    <source>
        <dbReference type="ARBA" id="ARBA00022490"/>
    </source>
</evidence>
<keyword evidence="9 12" id="KW-0810">Translation regulation</keyword>
<keyword evidence="6 12" id="KW-0547">Nucleotide-binding</keyword>
<dbReference type="NCBIfam" id="TIGR03719">
    <property type="entry name" value="ABC_ABC_ChvD"/>
    <property type="match status" value="1"/>
</dbReference>
<evidence type="ECO:0000256" key="9">
    <source>
        <dbReference type="ARBA" id="ARBA00022845"/>
    </source>
</evidence>
<dbReference type="Pfam" id="PF00005">
    <property type="entry name" value="ABC_tran"/>
    <property type="match status" value="2"/>
</dbReference>
<feature type="binding site" evidence="12">
    <location>
        <begin position="356"/>
        <end position="363"/>
    </location>
    <ligand>
        <name>ATP</name>
        <dbReference type="ChEBI" id="CHEBI:30616"/>
        <label>2</label>
    </ligand>
</feature>
<evidence type="ECO:0000313" key="16">
    <source>
        <dbReference type="Proteomes" id="UP000886842"/>
    </source>
</evidence>
<dbReference type="InterPro" id="IPR003439">
    <property type="entry name" value="ABC_transporter-like_ATP-bd"/>
</dbReference>
<dbReference type="PANTHER" id="PTHR43858:SF1">
    <property type="entry name" value="ABC TRANSPORTER-RELATED PROTEIN"/>
    <property type="match status" value="1"/>
</dbReference>
<dbReference type="GO" id="GO:0019843">
    <property type="term" value="F:rRNA binding"/>
    <property type="evidence" value="ECO:0007669"/>
    <property type="project" value="UniProtKB-UniRule"/>
</dbReference>
<reference evidence="15" key="1">
    <citation type="submission" date="2020-10" db="EMBL/GenBank/DDBJ databases">
        <authorList>
            <person name="Gilroy R."/>
        </authorList>
    </citation>
    <scope>NUCLEOTIDE SEQUENCE</scope>
    <source>
        <strain evidence="15">ChiGjej1B1-24693</strain>
    </source>
</reference>
<keyword evidence="7 12" id="KW-0378">Hydrolase</keyword>
<evidence type="ECO:0000256" key="6">
    <source>
        <dbReference type="ARBA" id="ARBA00022741"/>
    </source>
</evidence>
<comment type="domain">
    <text evidence="12">The P-site tRNA interaction motif (PtIM domain) probably interacts with the P-site tRNA(fMet) as well as the 23S rRNA.</text>
</comment>
<dbReference type="GO" id="GO:0043022">
    <property type="term" value="F:ribosome binding"/>
    <property type="evidence" value="ECO:0007669"/>
    <property type="project" value="UniProtKB-UniRule"/>
</dbReference>
<dbReference type="CDD" id="cd03221">
    <property type="entry name" value="ABCF_EF-3"/>
    <property type="match status" value="2"/>
</dbReference>
<sequence length="560" mass="62322">MPEFVFTMSKVRKTLGEKLVLDDVTLSFYEGAKIGVVGPNGAGKSTMLKIMAGLEQPNNGDAMLAKGKTVGILLQEPPLTEGKTVRENVEEAVAETKALLARYDELGMAMGEPDADYEALGDEMAKVQAELDARDAWDVDSKLEQAMDALRCPPPETVVDVLSGGERRRVAMCKLLLLQPDLLLLDEPTNHLDAESVNWLEGHLKSYPGAVLAVTHDRYFLDNVAEWICEIDRGRLHPYEGNYSTYLDTKRQRLQIEGKKDAKRAKILEKELEWVRSNAKARQAKSRARLARYEEMAAEAERTRKIDTSEINIPPGPRLGTDVLQVNDLVKGFDDRLLFNGLSFDLPRSGIVGIIGPNGVGKSTLFKMITGEETPDSGSLEVGKTVSISYVDQGRSGLDGKQNVWEVVSDGLDHIKVANFEMPSRAYVASFGFKGPDQQKPINVLSGGERNRLNLALTLKMGGNLLLLDEPTNDLDVETLSSLEDALLEFPGCAVVISHDRWFLDRVATHILAWEGDDKDQSQWFWYEGNFADYERNKVERLGPEASRPHRATHRRLTRD</sequence>
<dbReference type="EC" id="3.6.1.-" evidence="12"/>
<keyword evidence="11 12" id="KW-0648">Protein biosynthesis</keyword>
<comment type="caution">
    <text evidence="15">The sequence shown here is derived from an EMBL/GenBank/DDBJ whole genome shotgun (WGS) entry which is preliminary data.</text>
</comment>
<evidence type="ECO:0000256" key="7">
    <source>
        <dbReference type="ARBA" id="ARBA00022801"/>
    </source>
</evidence>
<accession>A0A9D1H055</accession>
<dbReference type="Gene3D" id="3.40.50.300">
    <property type="entry name" value="P-loop containing nucleotide triphosphate hydrolases"/>
    <property type="match status" value="2"/>
</dbReference>
<dbReference type="PROSITE" id="PS00211">
    <property type="entry name" value="ABC_TRANSPORTER_1"/>
    <property type="match status" value="2"/>
</dbReference>
<dbReference type="GO" id="GO:0000049">
    <property type="term" value="F:tRNA binding"/>
    <property type="evidence" value="ECO:0007669"/>
    <property type="project" value="UniProtKB-UniRule"/>
</dbReference>
<dbReference type="GO" id="GO:0016887">
    <property type="term" value="F:ATP hydrolysis activity"/>
    <property type="evidence" value="ECO:0007669"/>
    <property type="project" value="UniProtKB-UniRule"/>
</dbReference>
<evidence type="ECO:0000256" key="4">
    <source>
        <dbReference type="ARBA" id="ARBA00022730"/>
    </source>
</evidence>
<dbReference type="FunFam" id="3.40.50.300:FF:000011">
    <property type="entry name" value="Putative ABC transporter ATP-binding component"/>
    <property type="match status" value="1"/>
</dbReference>
<dbReference type="Pfam" id="PF12848">
    <property type="entry name" value="ABC_tran_Xtn"/>
    <property type="match status" value="1"/>
</dbReference>
<dbReference type="InterPro" id="IPR022374">
    <property type="entry name" value="EttA"/>
</dbReference>
<feature type="coiled-coil region" evidence="13">
    <location>
        <begin position="283"/>
        <end position="310"/>
    </location>
</feature>
<keyword evidence="2 12" id="KW-0963">Cytoplasm</keyword>
<keyword evidence="10 12" id="KW-0694">RNA-binding</keyword>
<dbReference type="NCBIfam" id="NF008775">
    <property type="entry name" value="PRK11819.1"/>
    <property type="match status" value="1"/>
</dbReference>
<comment type="subcellular location">
    <subcellularLocation>
        <location evidence="12">Cytoplasm</location>
    </subcellularLocation>
    <text evidence="12">Associates with ribosomes and polysomes.</text>
</comment>
<dbReference type="GO" id="GO:0005737">
    <property type="term" value="C:cytoplasm"/>
    <property type="evidence" value="ECO:0007669"/>
    <property type="project" value="UniProtKB-SubCell"/>
</dbReference>
<evidence type="ECO:0000256" key="8">
    <source>
        <dbReference type="ARBA" id="ARBA00022840"/>
    </source>
</evidence>
<dbReference type="SMART" id="SM00382">
    <property type="entry name" value="AAA"/>
    <property type="match status" value="2"/>
</dbReference>
<comment type="similarity">
    <text evidence="1 12">Belongs to the ABC transporter superfamily. ABCF family. Translational throttle EttA subfamily.</text>
</comment>
<dbReference type="InterPro" id="IPR027417">
    <property type="entry name" value="P-loop_NTPase"/>
</dbReference>
<evidence type="ECO:0000256" key="3">
    <source>
        <dbReference type="ARBA" id="ARBA00022555"/>
    </source>
</evidence>
<feature type="region of interest" description="Arm" evidence="12">
    <location>
        <begin position="94"/>
        <end position="138"/>
    </location>
</feature>
<dbReference type="GO" id="GO:0045900">
    <property type="term" value="P:negative regulation of translational elongation"/>
    <property type="evidence" value="ECO:0007669"/>
    <property type="project" value="UniProtKB-UniRule"/>
</dbReference>
<comment type="catalytic activity">
    <reaction evidence="12">
        <text>ATP + H2O = ADP + phosphate + H(+)</text>
        <dbReference type="Rhea" id="RHEA:13065"/>
        <dbReference type="ChEBI" id="CHEBI:15377"/>
        <dbReference type="ChEBI" id="CHEBI:15378"/>
        <dbReference type="ChEBI" id="CHEBI:30616"/>
        <dbReference type="ChEBI" id="CHEBI:43474"/>
        <dbReference type="ChEBI" id="CHEBI:456216"/>
    </reaction>
</comment>
<dbReference type="SUPFAM" id="SSF52540">
    <property type="entry name" value="P-loop containing nucleoside triphosphate hydrolases"/>
    <property type="match status" value="2"/>
</dbReference>
<dbReference type="InterPro" id="IPR017871">
    <property type="entry name" value="ABC_transporter-like_CS"/>
</dbReference>
<dbReference type="PANTHER" id="PTHR43858">
    <property type="entry name" value="ENERGY-DEPENDENT TRANSLATIONAL THROTTLE PROTEIN ETTA"/>
    <property type="match status" value="1"/>
</dbReference>
<evidence type="ECO:0000256" key="10">
    <source>
        <dbReference type="ARBA" id="ARBA00022884"/>
    </source>
</evidence>
<proteinExistence type="inferred from homology"/>
<keyword evidence="3 12" id="KW-0820">tRNA-binding</keyword>
<keyword evidence="13" id="KW-0175">Coiled coil</keyword>